<evidence type="ECO:0000256" key="1">
    <source>
        <dbReference type="ARBA" id="ARBA00004613"/>
    </source>
</evidence>
<reference evidence="13" key="1">
    <citation type="submission" date="2021-12" db="EMBL/GenBank/DDBJ databases">
        <title>Curvularia clavata genome.</title>
        <authorList>
            <person name="Cao Y."/>
        </authorList>
    </citation>
    <scope>NUCLEOTIDE SEQUENCE</scope>
    <source>
        <strain evidence="13">Yc1106</strain>
    </source>
</reference>
<evidence type="ECO:0000256" key="9">
    <source>
        <dbReference type="ARBA" id="ARBA00038929"/>
    </source>
</evidence>
<evidence type="ECO:0000256" key="2">
    <source>
        <dbReference type="ARBA" id="ARBA00005641"/>
    </source>
</evidence>
<evidence type="ECO:0000256" key="8">
    <source>
        <dbReference type="ARBA" id="ARBA00036824"/>
    </source>
</evidence>
<evidence type="ECO:0000256" key="4">
    <source>
        <dbReference type="ARBA" id="ARBA00022729"/>
    </source>
</evidence>
<gene>
    <name evidence="13" type="ORF">yc1106_03486</name>
</gene>
<comment type="similarity">
    <text evidence="2 10">Belongs to the glycosyl hydrolase 5 (cellulase A) family.</text>
</comment>
<evidence type="ECO:0000256" key="3">
    <source>
        <dbReference type="ARBA" id="ARBA00022525"/>
    </source>
</evidence>
<feature type="domain" description="Glycoside hydrolase family 5" evidence="12">
    <location>
        <begin position="89"/>
        <end position="218"/>
    </location>
</feature>
<dbReference type="Gene3D" id="3.20.20.80">
    <property type="entry name" value="Glycosidases"/>
    <property type="match status" value="1"/>
</dbReference>
<evidence type="ECO:0000256" key="5">
    <source>
        <dbReference type="ARBA" id="ARBA00022801"/>
    </source>
</evidence>
<dbReference type="GO" id="GO:0005576">
    <property type="term" value="C:extracellular region"/>
    <property type="evidence" value="ECO:0007669"/>
    <property type="project" value="UniProtKB-SubCell"/>
</dbReference>
<evidence type="ECO:0000256" key="6">
    <source>
        <dbReference type="ARBA" id="ARBA00023295"/>
    </source>
</evidence>
<dbReference type="FunFam" id="3.20.20.80:FF:000033">
    <property type="entry name" value="Glucan 1,3-beta-glucosidase A"/>
    <property type="match status" value="1"/>
</dbReference>
<evidence type="ECO:0000313" key="13">
    <source>
        <dbReference type="EMBL" id="USP76212.1"/>
    </source>
</evidence>
<keyword evidence="5 10" id="KW-0378">Hydrolase</keyword>
<feature type="signal peptide" evidence="11">
    <location>
        <begin position="1"/>
        <end position="20"/>
    </location>
</feature>
<dbReference type="GO" id="GO:0009986">
    <property type="term" value="C:cell surface"/>
    <property type="evidence" value="ECO:0007669"/>
    <property type="project" value="TreeGrafter"/>
</dbReference>
<dbReference type="EC" id="3.2.1.58" evidence="9"/>
<evidence type="ECO:0000256" key="10">
    <source>
        <dbReference type="RuleBase" id="RU361153"/>
    </source>
</evidence>
<comment type="catalytic activity">
    <reaction evidence="8">
        <text>Successive hydrolysis of beta-D-glucose units from the non-reducing ends of (1-&gt;3)-beta-D-glucans, releasing alpha-glucose.</text>
        <dbReference type="EC" id="3.2.1.58"/>
    </reaction>
</comment>
<dbReference type="OrthoDB" id="62120at2759"/>
<dbReference type="PANTHER" id="PTHR31297:SF1">
    <property type="entry name" value="GLUCAN 1,3-BETA-GLUCOSIDASE I_II-RELATED"/>
    <property type="match status" value="1"/>
</dbReference>
<dbReference type="SUPFAM" id="SSF51445">
    <property type="entry name" value="(Trans)glycosidases"/>
    <property type="match status" value="1"/>
</dbReference>
<dbReference type="InterPro" id="IPR001547">
    <property type="entry name" value="Glyco_hydro_5"/>
</dbReference>
<dbReference type="InterPro" id="IPR050386">
    <property type="entry name" value="Glycosyl_hydrolase_5"/>
</dbReference>
<dbReference type="GO" id="GO:0009251">
    <property type="term" value="P:glucan catabolic process"/>
    <property type="evidence" value="ECO:0007669"/>
    <property type="project" value="TreeGrafter"/>
</dbReference>
<evidence type="ECO:0000256" key="7">
    <source>
        <dbReference type="ARBA" id="ARBA00023316"/>
    </source>
</evidence>
<dbReference type="EMBL" id="CP089275">
    <property type="protein sequence ID" value="USP76212.1"/>
    <property type="molecule type" value="Genomic_DNA"/>
</dbReference>
<accession>A0A9Q8Z4M8</accession>
<evidence type="ECO:0000256" key="11">
    <source>
        <dbReference type="SAM" id="SignalP"/>
    </source>
</evidence>
<evidence type="ECO:0000313" key="14">
    <source>
        <dbReference type="Proteomes" id="UP001056012"/>
    </source>
</evidence>
<dbReference type="InterPro" id="IPR017853">
    <property type="entry name" value="GH"/>
</dbReference>
<comment type="subcellular location">
    <subcellularLocation>
        <location evidence="1">Secreted</location>
    </subcellularLocation>
</comment>
<dbReference type="GO" id="GO:0004338">
    <property type="term" value="F:glucan exo-1,3-beta-glucosidase activity"/>
    <property type="evidence" value="ECO:0007669"/>
    <property type="project" value="UniProtKB-EC"/>
</dbReference>
<dbReference type="Proteomes" id="UP001056012">
    <property type="component" value="Chromosome 2"/>
</dbReference>
<keyword evidence="3" id="KW-0964">Secreted</keyword>
<organism evidence="13 14">
    <name type="scientific">Curvularia clavata</name>
    <dbReference type="NCBI Taxonomy" id="95742"/>
    <lineage>
        <taxon>Eukaryota</taxon>
        <taxon>Fungi</taxon>
        <taxon>Dikarya</taxon>
        <taxon>Ascomycota</taxon>
        <taxon>Pezizomycotina</taxon>
        <taxon>Dothideomycetes</taxon>
        <taxon>Pleosporomycetidae</taxon>
        <taxon>Pleosporales</taxon>
        <taxon>Pleosporineae</taxon>
        <taxon>Pleosporaceae</taxon>
        <taxon>Curvularia</taxon>
    </lineage>
</organism>
<name>A0A9Q8Z4M8_CURCL</name>
<keyword evidence="6 10" id="KW-0326">Glycosidase</keyword>
<dbReference type="AlphaFoldDB" id="A0A9Q8Z4M8"/>
<dbReference type="VEuPathDB" id="FungiDB:yc1106_03486"/>
<proteinExistence type="inferred from homology"/>
<protein>
    <recommendedName>
        <fullName evidence="9">glucan 1,3-beta-glucosidase</fullName>
        <ecNumber evidence="9">3.2.1.58</ecNumber>
    </recommendedName>
</protein>
<sequence>MVGRWTTAAAIGLLAMSTNASPLESVKRQTSGYKAPSFDFGGQKVRGVNTGGWFVLEPWITPSIFEGNAAIDEYTLADAMGRDAAKSMLQKHWDTWYTADDFKQMAAAGLNLVRIPIGWWSVLPRDGMPYIAGAYDKLGEALDWAQGAGLKVMIDLHGAPESQNGFDNSGKRGSVGWTQGDSVDYTKKVLNKIRDDHASHPAVAAIQLLNEPLGPNLNMDTVRQFYMDGWGNLKDSGVAVTFHDAFQGVTSWNSWGSGMWNLLLDTHHYEIFDTSAVAMSVDDHVKTACGFGKQMASTGKWTIAGEWTGALTDCTKWLNGKDRGARYDGTFEGSSRVGSCDGKYSGTVANLSGDYKNDVRRYIEAQLDAFEMANGWIFWTWKTESSPEWDMKALLANGVFPQPLTSRKCE</sequence>
<keyword evidence="7" id="KW-0961">Cell wall biogenesis/degradation</keyword>
<evidence type="ECO:0000259" key="12">
    <source>
        <dbReference type="Pfam" id="PF00150"/>
    </source>
</evidence>
<dbReference type="PANTHER" id="PTHR31297">
    <property type="entry name" value="GLUCAN ENDO-1,6-BETA-GLUCOSIDASE B"/>
    <property type="match status" value="1"/>
</dbReference>
<keyword evidence="14" id="KW-1185">Reference proteome</keyword>
<dbReference type="Pfam" id="PF00150">
    <property type="entry name" value="Cellulase"/>
    <property type="match status" value="1"/>
</dbReference>
<keyword evidence="4 11" id="KW-0732">Signal</keyword>
<dbReference type="GO" id="GO:0071555">
    <property type="term" value="P:cell wall organization"/>
    <property type="evidence" value="ECO:0007669"/>
    <property type="project" value="UniProtKB-KW"/>
</dbReference>
<feature type="chain" id="PRO_5040375655" description="glucan 1,3-beta-glucosidase" evidence="11">
    <location>
        <begin position="21"/>
        <end position="410"/>
    </location>
</feature>